<name>A0A0L6VII0_9BASI</name>
<gene>
    <name evidence="2" type="ORF">VP01_1566g9</name>
</gene>
<accession>A0A0L6VII0</accession>
<proteinExistence type="predicted"/>
<evidence type="ECO:0000313" key="3">
    <source>
        <dbReference type="Proteomes" id="UP000037035"/>
    </source>
</evidence>
<protein>
    <submittedName>
        <fullName evidence="2">Putative signal peptide protein</fullName>
    </submittedName>
</protein>
<keyword evidence="1" id="KW-0732">Signal</keyword>
<comment type="caution">
    <text evidence="2">The sequence shown here is derived from an EMBL/GenBank/DDBJ whole genome shotgun (WGS) entry which is preliminary data.</text>
</comment>
<dbReference type="VEuPathDB" id="FungiDB:VP01_1566g9"/>
<organism evidence="2 3">
    <name type="scientific">Puccinia sorghi</name>
    <dbReference type="NCBI Taxonomy" id="27349"/>
    <lineage>
        <taxon>Eukaryota</taxon>
        <taxon>Fungi</taxon>
        <taxon>Dikarya</taxon>
        <taxon>Basidiomycota</taxon>
        <taxon>Pucciniomycotina</taxon>
        <taxon>Pucciniomycetes</taxon>
        <taxon>Pucciniales</taxon>
        <taxon>Pucciniaceae</taxon>
        <taxon>Puccinia</taxon>
    </lineage>
</organism>
<dbReference type="AlphaFoldDB" id="A0A0L6VII0"/>
<evidence type="ECO:0000256" key="1">
    <source>
        <dbReference type="SAM" id="SignalP"/>
    </source>
</evidence>
<sequence length="322" mass="37083">MIILFSDFFLQFIFGPFLTSPPSQPIMQMTAPLKSVWVFLSEYVDCRMRSHPRLPGCGILIQLGTAGLWDHNKHPQPIPPTPLNQTKEILLQLRQANCNPHPIFHPSTTWLNFVGRLWLTCLVLPFYYSLPSPPLSEKESPLYLLLIMNHLSALQLPSIHMYINKFTCFLMRMWTPNSLVYRLTTHLTQFLLIGELHFINQMGRIGHPTPHKLKDEKIIFFPRKQGLNYQLKGLNVPSKRDLRWDSSATSRASCGYENTKNKERSMSFHLCPPFGLFTSLLTNLPTALTPFFPTNHFGNSPPILLEFLLFCLFKSVSKSMTH</sequence>
<reference evidence="2 3" key="1">
    <citation type="submission" date="2015-08" db="EMBL/GenBank/DDBJ databases">
        <title>Next Generation Sequencing and Analysis of the Genome of Puccinia sorghi L Schw, the Causal Agent of Maize Common Rust.</title>
        <authorList>
            <person name="Rochi L."/>
            <person name="Burguener G."/>
            <person name="Darino M."/>
            <person name="Turjanski A."/>
            <person name="Kreff E."/>
            <person name="Dieguez M.J."/>
            <person name="Sacco F."/>
        </authorList>
    </citation>
    <scope>NUCLEOTIDE SEQUENCE [LARGE SCALE GENOMIC DNA]</scope>
    <source>
        <strain evidence="2 3">RO10H11247</strain>
    </source>
</reference>
<evidence type="ECO:0000313" key="2">
    <source>
        <dbReference type="EMBL" id="KNZ60352.1"/>
    </source>
</evidence>
<dbReference type="Proteomes" id="UP000037035">
    <property type="component" value="Unassembled WGS sequence"/>
</dbReference>
<dbReference type="EMBL" id="LAVV01006296">
    <property type="protein sequence ID" value="KNZ60352.1"/>
    <property type="molecule type" value="Genomic_DNA"/>
</dbReference>
<feature type="chain" id="PRO_5005568570" evidence="1">
    <location>
        <begin position="20"/>
        <end position="322"/>
    </location>
</feature>
<feature type="signal peptide" evidence="1">
    <location>
        <begin position="1"/>
        <end position="19"/>
    </location>
</feature>
<keyword evidence="3" id="KW-1185">Reference proteome</keyword>